<comment type="function">
    <text evidence="3 14 16">Endonuclease that specifically degrades the RNA of RNA-DNA hybrids.</text>
</comment>
<dbReference type="EMBL" id="MZGV01000019">
    <property type="protein sequence ID" value="OPJ61792.1"/>
    <property type="molecule type" value="Genomic_DNA"/>
</dbReference>
<evidence type="ECO:0000256" key="13">
    <source>
        <dbReference type="ARBA" id="ARBA00023211"/>
    </source>
</evidence>
<dbReference type="GO" id="GO:0003723">
    <property type="term" value="F:RNA binding"/>
    <property type="evidence" value="ECO:0007669"/>
    <property type="project" value="UniProtKB-UniRule"/>
</dbReference>
<keyword evidence="8 14" id="KW-0963">Cytoplasm</keyword>
<dbReference type="PANTHER" id="PTHR10954:SF18">
    <property type="entry name" value="RIBONUCLEASE HII"/>
    <property type="match status" value="1"/>
</dbReference>
<evidence type="ECO:0000256" key="14">
    <source>
        <dbReference type="HAMAP-Rule" id="MF_00052"/>
    </source>
</evidence>
<organism evidence="18 19">
    <name type="scientific">Clostridium oryzae</name>
    <dbReference type="NCBI Taxonomy" id="1450648"/>
    <lineage>
        <taxon>Bacteria</taxon>
        <taxon>Bacillati</taxon>
        <taxon>Bacillota</taxon>
        <taxon>Clostridia</taxon>
        <taxon>Eubacteriales</taxon>
        <taxon>Clostridiaceae</taxon>
        <taxon>Clostridium</taxon>
    </lineage>
</organism>
<dbReference type="GO" id="GO:0032299">
    <property type="term" value="C:ribonuclease H2 complex"/>
    <property type="evidence" value="ECO:0007669"/>
    <property type="project" value="TreeGrafter"/>
</dbReference>
<comment type="similarity">
    <text evidence="5 14 16">Belongs to the RNase HII family.</text>
</comment>
<evidence type="ECO:0000256" key="9">
    <source>
        <dbReference type="ARBA" id="ARBA00022722"/>
    </source>
</evidence>
<keyword evidence="19" id="KW-1185">Reference proteome</keyword>
<feature type="binding site" evidence="14 15">
    <location>
        <position position="106"/>
    </location>
    <ligand>
        <name>a divalent metal cation</name>
        <dbReference type="ChEBI" id="CHEBI:60240"/>
    </ligand>
</feature>
<comment type="caution">
    <text evidence="18">The sequence shown here is derived from an EMBL/GenBank/DDBJ whole genome shotgun (WGS) entry which is preliminary data.</text>
</comment>
<dbReference type="InterPro" id="IPR022898">
    <property type="entry name" value="RNase_HII"/>
</dbReference>
<feature type="binding site" evidence="14 15">
    <location>
        <position position="107"/>
    </location>
    <ligand>
        <name>a divalent metal cation</name>
        <dbReference type="ChEBI" id="CHEBI:60240"/>
    </ligand>
</feature>
<dbReference type="Proteomes" id="UP000190080">
    <property type="component" value="Unassembled WGS sequence"/>
</dbReference>
<evidence type="ECO:0000256" key="2">
    <source>
        <dbReference type="ARBA" id="ARBA00001946"/>
    </source>
</evidence>
<dbReference type="GO" id="GO:0006298">
    <property type="term" value="P:mismatch repair"/>
    <property type="evidence" value="ECO:0007669"/>
    <property type="project" value="TreeGrafter"/>
</dbReference>
<comment type="cofactor">
    <cofactor evidence="2">
        <name>Mg(2+)</name>
        <dbReference type="ChEBI" id="CHEBI:18420"/>
    </cofactor>
</comment>
<dbReference type="PROSITE" id="PS51975">
    <property type="entry name" value="RNASE_H_2"/>
    <property type="match status" value="1"/>
</dbReference>
<dbReference type="STRING" id="1450648.CLORY_20980"/>
<dbReference type="InterPro" id="IPR036397">
    <property type="entry name" value="RNaseH_sf"/>
</dbReference>
<evidence type="ECO:0000256" key="8">
    <source>
        <dbReference type="ARBA" id="ARBA00022490"/>
    </source>
</evidence>
<dbReference type="GO" id="GO:0005737">
    <property type="term" value="C:cytoplasm"/>
    <property type="evidence" value="ECO:0007669"/>
    <property type="project" value="UniProtKB-SubCell"/>
</dbReference>
<dbReference type="GO" id="GO:0043137">
    <property type="term" value="P:DNA replication, removal of RNA primer"/>
    <property type="evidence" value="ECO:0007669"/>
    <property type="project" value="TreeGrafter"/>
</dbReference>
<dbReference type="InterPro" id="IPR024567">
    <property type="entry name" value="RNase_HII/HIII_dom"/>
</dbReference>
<dbReference type="NCBIfam" id="NF000595">
    <property type="entry name" value="PRK00015.1-3"/>
    <property type="match status" value="1"/>
</dbReference>
<evidence type="ECO:0000256" key="15">
    <source>
        <dbReference type="PROSITE-ProRule" id="PRU01319"/>
    </source>
</evidence>
<feature type="domain" description="RNase H type-2" evidence="17">
    <location>
        <begin position="100"/>
        <end position="290"/>
    </location>
</feature>
<dbReference type="NCBIfam" id="NF000594">
    <property type="entry name" value="PRK00015.1-1"/>
    <property type="match status" value="1"/>
</dbReference>
<evidence type="ECO:0000313" key="19">
    <source>
        <dbReference type="Proteomes" id="UP000190080"/>
    </source>
</evidence>
<dbReference type="AlphaFoldDB" id="A0A1V4IP53"/>
<reference evidence="18 19" key="1">
    <citation type="submission" date="2017-03" db="EMBL/GenBank/DDBJ databases">
        <title>Genome sequence of Clostridium oryzae DSM 28571.</title>
        <authorList>
            <person name="Poehlein A."/>
            <person name="Daniel R."/>
        </authorList>
    </citation>
    <scope>NUCLEOTIDE SEQUENCE [LARGE SCALE GENOMIC DNA]</scope>
    <source>
        <strain evidence="18 19">DSM 28571</strain>
    </source>
</reference>
<evidence type="ECO:0000256" key="7">
    <source>
        <dbReference type="ARBA" id="ARBA00019179"/>
    </source>
</evidence>
<accession>A0A1V4IP53</accession>
<evidence type="ECO:0000256" key="4">
    <source>
        <dbReference type="ARBA" id="ARBA00004496"/>
    </source>
</evidence>
<proteinExistence type="inferred from homology"/>
<keyword evidence="11 14" id="KW-0255">Endonuclease</keyword>
<evidence type="ECO:0000256" key="16">
    <source>
        <dbReference type="RuleBase" id="RU003515"/>
    </source>
</evidence>
<evidence type="ECO:0000313" key="18">
    <source>
        <dbReference type="EMBL" id="OPJ61792.1"/>
    </source>
</evidence>
<dbReference type="Pfam" id="PF01351">
    <property type="entry name" value="RNase_HII"/>
    <property type="match status" value="1"/>
</dbReference>
<evidence type="ECO:0000256" key="11">
    <source>
        <dbReference type="ARBA" id="ARBA00022759"/>
    </source>
</evidence>
<evidence type="ECO:0000256" key="5">
    <source>
        <dbReference type="ARBA" id="ARBA00007383"/>
    </source>
</evidence>
<evidence type="ECO:0000256" key="6">
    <source>
        <dbReference type="ARBA" id="ARBA00012180"/>
    </source>
</evidence>
<dbReference type="EC" id="3.1.26.4" evidence="6 14"/>
<gene>
    <name evidence="14 18" type="primary">rnhB</name>
    <name evidence="18" type="ORF">CLORY_20980</name>
</gene>
<dbReference type="GO" id="GO:0030145">
    <property type="term" value="F:manganese ion binding"/>
    <property type="evidence" value="ECO:0007669"/>
    <property type="project" value="UniProtKB-UniRule"/>
</dbReference>
<keyword evidence="12 14" id="KW-0378">Hydrolase</keyword>
<dbReference type="InterPro" id="IPR012337">
    <property type="entry name" value="RNaseH-like_sf"/>
</dbReference>
<dbReference type="GO" id="GO:0004523">
    <property type="term" value="F:RNA-DNA hybrid ribonuclease activity"/>
    <property type="evidence" value="ECO:0007669"/>
    <property type="project" value="UniProtKB-UniRule"/>
</dbReference>
<name>A0A1V4IP53_9CLOT</name>
<protein>
    <recommendedName>
        <fullName evidence="7 14">Ribonuclease HII</fullName>
        <shortName evidence="14">RNase HII</shortName>
        <ecNumber evidence="6 14">3.1.26.4</ecNumber>
    </recommendedName>
</protein>
<comment type="subcellular location">
    <subcellularLocation>
        <location evidence="4 14">Cytoplasm</location>
    </subcellularLocation>
</comment>
<evidence type="ECO:0000256" key="3">
    <source>
        <dbReference type="ARBA" id="ARBA00004065"/>
    </source>
</evidence>
<keyword evidence="9 14" id="KW-0540">Nuclease</keyword>
<evidence type="ECO:0000259" key="17">
    <source>
        <dbReference type="PROSITE" id="PS51975"/>
    </source>
</evidence>
<evidence type="ECO:0000256" key="10">
    <source>
        <dbReference type="ARBA" id="ARBA00022723"/>
    </source>
</evidence>
<dbReference type="HAMAP" id="MF_00052_B">
    <property type="entry name" value="RNase_HII_B"/>
    <property type="match status" value="1"/>
</dbReference>
<keyword evidence="13 14" id="KW-0464">Manganese</keyword>
<evidence type="ECO:0000256" key="1">
    <source>
        <dbReference type="ARBA" id="ARBA00000077"/>
    </source>
</evidence>
<sequence>MEEYVLNFRKNEVSYLEIYEYSELSKLKYNDIKMYIDKLDKIYIRNENNIRNLSKLLNNDKRNNVKKLGERLIRNYNIYVTEKNRVLKMYNFDHSFAEHTTIAGIDEVGRGPLAGPIVAAAVILKEPISDDDIILGLNDSKKLSPEKRELLEKQIIEKALSFSIALRENTEIDDKGIAVCNNEIFIDACEGLKVTPDLVLTDGYPIRDYDKVKNIHVIKGDTKSAAIAAASIIAKVYRDRLMHQYSNVYTEYAFESNVGYGSKGHIQAIKKYGVTPIHRRSFLTGILKEN</sequence>
<keyword evidence="10 14" id="KW-0479">Metal-binding</keyword>
<evidence type="ECO:0000256" key="12">
    <source>
        <dbReference type="ARBA" id="ARBA00022801"/>
    </source>
</evidence>
<feature type="binding site" evidence="14 15">
    <location>
        <position position="202"/>
    </location>
    <ligand>
        <name>a divalent metal cation</name>
        <dbReference type="ChEBI" id="CHEBI:60240"/>
    </ligand>
</feature>
<comment type="cofactor">
    <cofactor evidence="14 15">
        <name>Mn(2+)</name>
        <dbReference type="ChEBI" id="CHEBI:29035"/>
    </cofactor>
    <cofactor evidence="14 15">
        <name>Mg(2+)</name>
        <dbReference type="ChEBI" id="CHEBI:18420"/>
    </cofactor>
    <text evidence="14 15">Manganese or magnesium. Binds 1 divalent metal ion per monomer in the absence of substrate. May bind a second metal ion after substrate binding.</text>
</comment>
<dbReference type="PANTHER" id="PTHR10954">
    <property type="entry name" value="RIBONUCLEASE H2 SUBUNIT A"/>
    <property type="match status" value="1"/>
</dbReference>
<dbReference type="Gene3D" id="3.30.420.10">
    <property type="entry name" value="Ribonuclease H-like superfamily/Ribonuclease H"/>
    <property type="match status" value="1"/>
</dbReference>
<dbReference type="InterPro" id="IPR001352">
    <property type="entry name" value="RNase_HII/HIII"/>
</dbReference>
<dbReference type="SUPFAM" id="SSF53098">
    <property type="entry name" value="Ribonuclease H-like"/>
    <property type="match status" value="1"/>
</dbReference>
<dbReference type="CDD" id="cd07182">
    <property type="entry name" value="RNase_HII_bacteria_HII_like"/>
    <property type="match status" value="1"/>
</dbReference>
<comment type="catalytic activity">
    <reaction evidence="1 14 15 16">
        <text>Endonucleolytic cleavage to 5'-phosphomonoester.</text>
        <dbReference type="EC" id="3.1.26.4"/>
    </reaction>
</comment>